<keyword evidence="2" id="KW-1185">Reference proteome</keyword>
<dbReference type="EMBL" id="JBHRZG010000024">
    <property type="protein sequence ID" value="MFC3834830.1"/>
    <property type="molecule type" value="Genomic_DNA"/>
</dbReference>
<protein>
    <submittedName>
        <fullName evidence="1">Uncharacterized protein</fullName>
    </submittedName>
</protein>
<gene>
    <name evidence="1" type="ORF">ACFOSB_18380</name>
</gene>
<dbReference type="Proteomes" id="UP001595803">
    <property type="component" value="Unassembled WGS sequence"/>
</dbReference>
<sequence>MDEPRPVLMLLVPADWDAVPEGLTELRRCLGEEHGASLMLRQSTVPMRSPMPLYVGYWPRDVQRFAQRDLRPRIEAAFYSLEWLELENVG</sequence>
<organism evidence="1 2">
    <name type="scientific">Deinococcus rufus</name>
    <dbReference type="NCBI Taxonomy" id="2136097"/>
    <lineage>
        <taxon>Bacteria</taxon>
        <taxon>Thermotogati</taxon>
        <taxon>Deinococcota</taxon>
        <taxon>Deinococci</taxon>
        <taxon>Deinococcales</taxon>
        <taxon>Deinococcaceae</taxon>
        <taxon>Deinococcus</taxon>
    </lineage>
</organism>
<dbReference type="RefSeq" id="WP_295822877.1">
    <property type="nucleotide sequence ID" value="NZ_JBHRZG010000024.1"/>
</dbReference>
<comment type="caution">
    <text evidence="1">The sequence shown here is derived from an EMBL/GenBank/DDBJ whole genome shotgun (WGS) entry which is preliminary data.</text>
</comment>
<name>A0ABV7ZCW4_9DEIO</name>
<evidence type="ECO:0000313" key="1">
    <source>
        <dbReference type="EMBL" id="MFC3834830.1"/>
    </source>
</evidence>
<evidence type="ECO:0000313" key="2">
    <source>
        <dbReference type="Proteomes" id="UP001595803"/>
    </source>
</evidence>
<accession>A0ABV7ZCW4</accession>
<proteinExistence type="predicted"/>
<reference evidence="2" key="1">
    <citation type="journal article" date="2019" name="Int. J. Syst. Evol. Microbiol.">
        <title>The Global Catalogue of Microorganisms (GCM) 10K type strain sequencing project: providing services to taxonomists for standard genome sequencing and annotation.</title>
        <authorList>
            <consortium name="The Broad Institute Genomics Platform"/>
            <consortium name="The Broad Institute Genome Sequencing Center for Infectious Disease"/>
            <person name="Wu L."/>
            <person name="Ma J."/>
        </authorList>
    </citation>
    <scope>NUCLEOTIDE SEQUENCE [LARGE SCALE GENOMIC DNA]</scope>
    <source>
        <strain evidence="2">CCTCC AB 2017081</strain>
    </source>
</reference>